<dbReference type="EMBL" id="KV454210">
    <property type="protein sequence ID" value="ODQ60333.1"/>
    <property type="molecule type" value="Genomic_DNA"/>
</dbReference>
<accession>A0A1E3P4Q0</accession>
<feature type="region of interest" description="Disordered" evidence="1">
    <location>
        <begin position="1"/>
        <end position="40"/>
    </location>
</feature>
<protein>
    <submittedName>
        <fullName evidence="2">Uncharacterized protein</fullName>
    </submittedName>
</protein>
<gene>
    <name evidence="2" type="ORF">WICANDRAFT_78937</name>
</gene>
<feature type="compositionally biased region" description="Basic and acidic residues" evidence="1">
    <location>
        <begin position="9"/>
        <end position="40"/>
    </location>
</feature>
<keyword evidence="3" id="KW-1185">Reference proteome</keyword>
<sequence length="194" mass="22353">MSGANVDPNRVEKTIKNEVEEKFEDTHPSNEDPEQSIKKEEGEVYILGHEIDYPGFDRNEQITLELLADTINDTIKYQIEDTTRNLEDNGLDNDLRRDAYIRRIKALEAIKIKVLSNPHTLSYTVDINEPINSEAYQTTMKSIEGDIDEFLLKTSFRASKSTMFSVFGGPGYEELRNYELMNSIETYRGLSWNT</sequence>
<reference evidence="2 3" key="1">
    <citation type="journal article" date="2016" name="Proc. Natl. Acad. Sci. U.S.A.">
        <title>Comparative genomics of biotechnologically important yeasts.</title>
        <authorList>
            <person name="Riley R."/>
            <person name="Haridas S."/>
            <person name="Wolfe K.H."/>
            <person name="Lopes M.R."/>
            <person name="Hittinger C.T."/>
            <person name="Goeker M."/>
            <person name="Salamov A.A."/>
            <person name="Wisecaver J.H."/>
            <person name="Long T.M."/>
            <person name="Calvey C.H."/>
            <person name="Aerts A.L."/>
            <person name="Barry K.W."/>
            <person name="Choi C."/>
            <person name="Clum A."/>
            <person name="Coughlan A.Y."/>
            <person name="Deshpande S."/>
            <person name="Douglass A.P."/>
            <person name="Hanson S.J."/>
            <person name="Klenk H.-P."/>
            <person name="LaButti K.M."/>
            <person name="Lapidus A."/>
            <person name="Lindquist E.A."/>
            <person name="Lipzen A.M."/>
            <person name="Meier-Kolthoff J.P."/>
            <person name="Ohm R.A."/>
            <person name="Otillar R.P."/>
            <person name="Pangilinan J.L."/>
            <person name="Peng Y."/>
            <person name="Rokas A."/>
            <person name="Rosa C.A."/>
            <person name="Scheuner C."/>
            <person name="Sibirny A.A."/>
            <person name="Slot J.C."/>
            <person name="Stielow J.B."/>
            <person name="Sun H."/>
            <person name="Kurtzman C.P."/>
            <person name="Blackwell M."/>
            <person name="Grigoriev I.V."/>
            <person name="Jeffries T.W."/>
        </authorList>
    </citation>
    <scope>NUCLEOTIDE SEQUENCE [LARGE SCALE GENOMIC DNA]</scope>
    <source>
        <strain evidence="3">ATCC 58044 / CBS 1984 / NCYC 433 / NRRL Y-366-8</strain>
    </source>
</reference>
<proteinExistence type="predicted"/>
<evidence type="ECO:0000313" key="3">
    <source>
        <dbReference type="Proteomes" id="UP000094112"/>
    </source>
</evidence>
<dbReference type="GeneID" id="30202054"/>
<evidence type="ECO:0000256" key="1">
    <source>
        <dbReference type="SAM" id="MobiDB-lite"/>
    </source>
</evidence>
<name>A0A1E3P4Q0_WICAA</name>
<organism evidence="2 3">
    <name type="scientific">Wickerhamomyces anomalus (strain ATCC 58044 / CBS 1984 / NCYC 433 / NRRL Y-366-8)</name>
    <name type="common">Yeast</name>
    <name type="synonym">Hansenula anomala</name>
    <dbReference type="NCBI Taxonomy" id="683960"/>
    <lineage>
        <taxon>Eukaryota</taxon>
        <taxon>Fungi</taxon>
        <taxon>Dikarya</taxon>
        <taxon>Ascomycota</taxon>
        <taxon>Saccharomycotina</taxon>
        <taxon>Saccharomycetes</taxon>
        <taxon>Phaffomycetales</taxon>
        <taxon>Wickerhamomycetaceae</taxon>
        <taxon>Wickerhamomyces</taxon>
    </lineage>
</organism>
<dbReference type="Proteomes" id="UP000094112">
    <property type="component" value="Unassembled WGS sequence"/>
</dbReference>
<dbReference type="RefSeq" id="XP_019039540.1">
    <property type="nucleotide sequence ID" value="XM_019184808.1"/>
</dbReference>
<dbReference type="AlphaFoldDB" id="A0A1E3P4Q0"/>
<evidence type="ECO:0000313" key="2">
    <source>
        <dbReference type="EMBL" id="ODQ60333.1"/>
    </source>
</evidence>